<dbReference type="RefSeq" id="WP_115279844.1">
    <property type="nucleotide sequence ID" value="NZ_AP022600.1"/>
</dbReference>
<dbReference type="InterPro" id="IPR037401">
    <property type="entry name" value="SnoaL-like"/>
</dbReference>
<proteinExistence type="predicted"/>
<organism evidence="2 3">
    <name type="scientific">Mycolicibacterium tokaiense</name>
    <dbReference type="NCBI Taxonomy" id="39695"/>
    <lineage>
        <taxon>Bacteria</taxon>
        <taxon>Bacillati</taxon>
        <taxon>Actinomycetota</taxon>
        <taxon>Actinomycetes</taxon>
        <taxon>Mycobacteriales</taxon>
        <taxon>Mycobacteriaceae</taxon>
        <taxon>Mycolicibacterium</taxon>
    </lineage>
</organism>
<dbReference type="Pfam" id="PF13577">
    <property type="entry name" value="SnoaL_4"/>
    <property type="match status" value="1"/>
</dbReference>
<sequence>METADLQDVLRRLDLLESERAVRAVKAHYMQWADEKRRLGMGELFWDDAVWEELDHGGATIPGARWVGRDAIAQMFNESPDRLSFTVHYLTNEKITVVGDTAVGRWKLLEPCTVRDETAVWQGGHYIDDFERRDGVWKISHLRLTLDFQTPYHEGWLRAPFLESAQS</sequence>
<dbReference type="CDD" id="cd00531">
    <property type="entry name" value="NTF2_like"/>
    <property type="match status" value="1"/>
</dbReference>
<dbReference type="AlphaFoldDB" id="A0A378TJ37"/>
<feature type="domain" description="SnoaL-like" evidence="1">
    <location>
        <begin position="16"/>
        <end position="143"/>
    </location>
</feature>
<dbReference type="GO" id="GO:0016829">
    <property type="term" value="F:lyase activity"/>
    <property type="evidence" value="ECO:0007669"/>
    <property type="project" value="UniProtKB-KW"/>
</dbReference>
<keyword evidence="3" id="KW-1185">Reference proteome</keyword>
<name>A0A378TJ37_9MYCO</name>
<gene>
    <name evidence="2" type="primary">linA</name>
    <name evidence="2" type="ORF">NCTC10821_04303</name>
</gene>
<dbReference type="InterPro" id="IPR032710">
    <property type="entry name" value="NTF2-like_dom_sf"/>
</dbReference>
<keyword evidence="2" id="KW-0456">Lyase</keyword>
<dbReference type="Gene3D" id="3.10.450.50">
    <property type="match status" value="1"/>
</dbReference>
<reference evidence="2 3" key="1">
    <citation type="submission" date="2018-06" db="EMBL/GenBank/DDBJ databases">
        <authorList>
            <consortium name="Pathogen Informatics"/>
            <person name="Doyle S."/>
        </authorList>
    </citation>
    <scope>NUCLEOTIDE SEQUENCE [LARGE SCALE GENOMIC DNA]</scope>
    <source>
        <strain evidence="2 3">NCTC10821</strain>
    </source>
</reference>
<dbReference type="OrthoDB" id="981191at2"/>
<evidence type="ECO:0000313" key="3">
    <source>
        <dbReference type="Proteomes" id="UP000254978"/>
    </source>
</evidence>
<accession>A0A378TJ37</accession>
<evidence type="ECO:0000259" key="1">
    <source>
        <dbReference type="Pfam" id="PF13577"/>
    </source>
</evidence>
<dbReference type="EMBL" id="UGQT01000001">
    <property type="protein sequence ID" value="STZ60759.1"/>
    <property type="molecule type" value="Genomic_DNA"/>
</dbReference>
<dbReference type="EC" id="4.5.1.-" evidence="2"/>
<evidence type="ECO:0000313" key="2">
    <source>
        <dbReference type="EMBL" id="STZ60759.1"/>
    </source>
</evidence>
<dbReference type="Proteomes" id="UP000254978">
    <property type="component" value="Unassembled WGS sequence"/>
</dbReference>
<protein>
    <submittedName>
        <fullName evidence="2">Gamma-hexachlorocyclohexane dehydrochlorinase</fullName>
        <ecNumber evidence="2">4.5.1.-</ecNumber>
    </submittedName>
</protein>
<dbReference type="SUPFAM" id="SSF54427">
    <property type="entry name" value="NTF2-like"/>
    <property type="match status" value="1"/>
</dbReference>